<comment type="caution">
    <text evidence="2">The sequence shown here is derived from an EMBL/GenBank/DDBJ whole genome shotgun (WGS) entry which is preliminary data.</text>
</comment>
<evidence type="ECO:0000313" key="2">
    <source>
        <dbReference type="EMBL" id="NKE67576.1"/>
    </source>
</evidence>
<dbReference type="InterPro" id="IPR029058">
    <property type="entry name" value="AB_hydrolase_fold"/>
</dbReference>
<dbReference type="PANTHER" id="PTHR36837">
    <property type="entry name" value="POLY(3-HYDROXYALKANOATE) POLYMERASE SUBUNIT PHAC"/>
    <property type="match status" value="1"/>
</dbReference>
<reference evidence="2 3" key="1">
    <citation type="journal article" date="2020" name="Nature">
        <title>Bacterial chemolithoautotrophy via manganese oxidation.</title>
        <authorList>
            <person name="Yu H."/>
            <person name="Leadbetter J.R."/>
        </authorList>
    </citation>
    <scope>NUCLEOTIDE SEQUENCE [LARGE SCALE GENOMIC DNA]</scope>
    <source>
        <strain evidence="2 3">RBP-1</strain>
    </source>
</reference>
<protein>
    <submittedName>
        <fullName evidence="2">DUF3141 domain-containing protein</fullName>
    </submittedName>
</protein>
<dbReference type="InterPro" id="IPR024501">
    <property type="entry name" value="DUF3141"/>
</dbReference>
<keyword evidence="3" id="KW-1185">Reference proteome</keyword>
<accession>A0A7X6DI40</accession>
<dbReference type="AlphaFoldDB" id="A0A7X6DI40"/>
<feature type="region of interest" description="Disordered" evidence="1">
    <location>
        <begin position="1"/>
        <end position="44"/>
    </location>
</feature>
<dbReference type="SUPFAM" id="SSF53474">
    <property type="entry name" value="alpha/beta-Hydrolases"/>
    <property type="match status" value="1"/>
</dbReference>
<name>A0A7X6DI40_9BURK</name>
<dbReference type="RefSeq" id="WP_168108690.1">
    <property type="nucleotide sequence ID" value="NZ_VTOX01000006.1"/>
</dbReference>
<dbReference type="Pfam" id="PF11339">
    <property type="entry name" value="DUF3141"/>
    <property type="match status" value="1"/>
</dbReference>
<feature type="compositionally biased region" description="Basic and acidic residues" evidence="1">
    <location>
        <begin position="32"/>
        <end position="44"/>
    </location>
</feature>
<dbReference type="Proteomes" id="UP000521868">
    <property type="component" value="Unassembled WGS sequence"/>
</dbReference>
<dbReference type="InterPro" id="IPR051321">
    <property type="entry name" value="PHA/PHB_synthase"/>
</dbReference>
<evidence type="ECO:0000256" key="1">
    <source>
        <dbReference type="SAM" id="MobiDB-lite"/>
    </source>
</evidence>
<proteinExistence type="predicted"/>
<dbReference type="PANTHER" id="PTHR36837:SF2">
    <property type="entry name" value="POLY(3-HYDROXYALKANOATE) POLYMERASE SUBUNIT PHAC"/>
    <property type="match status" value="1"/>
</dbReference>
<gene>
    <name evidence="2" type="ORF">RAMLITH_17270</name>
</gene>
<evidence type="ECO:0000313" key="3">
    <source>
        <dbReference type="Proteomes" id="UP000521868"/>
    </source>
</evidence>
<sequence length="644" mass="71893">MSTLPRPKASPGSAGTRSRAYAKAQPSGAIAARHDPAEHRREPSRPELPWLQAWRYQVDFLQRSVLFLDTLRERGENLLAHEKRGLPPLLAFEYETVLDARRFEHPANYALFRVIGHRDGDSAQPTRPCRPVIIFDPRAGHGPGIGGFKGESEVGMALEQGYPVYFVAFFPDPCPGQSLADVHHALRRFVAEVARRHAGQPPVLYGNCQAGWAVVLLSADCVGTAGLAVLNGSPLSYWAGAPEVNPMRLAGGLSGGAWAAHMAADAGDGYFDGAWLALNFELLNPAHTLWEKNYQLFANVDTERERFLQFERWWSGYYRLSREEIVAIVENLFIGNKLEQGLMRICEHCVADLKRIRNPILVFASSADNITPPHQALNWVPVIYPTTQALKAAGQRVVYLLNPHVGHLGIFVSADVARREHRAILGHVDELEALAPGLYEMKIVDGAAATGPSTAPRVEFHPRRVEDLRYDYPRKAFERARDLSELNELLYRAFLSPLVRATSSPWSAELLKWLHPMRWSRYLCAERFSPWMASIRMLAPLVEKNRIPVEIDNPYLALERVASGDTLRALETYRKARDSAYEAVFTVLFEQAPAGFKQVAAASTTSSPLRRAKRNRIPRRLMETDDPGTNCLCAGMPTRTGVIS</sequence>
<dbReference type="Gene3D" id="3.40.50.1820">
    <property type="entry name" value="alpha/beta hydrolase"/>
    <property type="match status" value="1"/>
</dbReference>
<organism evidence="2 3">
    <name type="scientific">Ramlibacter lithotrophicus</name>
    <dbReference type="NCBI Taxonomy" id="2606681"/>
    <lineage>
        <taxon>Bacteria</taxon>
        <taxon>Pseudomonadati</taxon>
        <taxon>Pseudomonadota</taxon>
        <taxon>Betaproteobacteria</taxon>
        <taxon>Burkholderiales</taxon>
        <taxon>Comamonadaceae</taxon>
        <taxon>Ramlibacter</taxon>
    </lineage>
</organism>
<dbReference type="EMBL" id="VTOX01000006">
    <property type="protein sequence ID" value="NKE67576.1"/>
    <property type="molecule type" value="Genomic_DNA"/>
</dbReference>